<dbReference type="PROSITE" id="PS51352">
    <property type="entry name" value="THIOREDOXIN_2"/>
    <property type="match status" value="1"/>
</dbReference>
<keyword evidence="8" id="KW-0732">Signal</keyword>
<dbReference type="PROSITE" id="PS00194">
    <property type="entry name" value="THIOREDOXIN_1"/>
    <property type="match status" value="1"/>
</dbReference>
<evidence type="ECO:0000256" key="2">
    <source>
        <dbReference type="ARBA" id="ARBA00004319"/>
    </source>
</evidence>
<feature type="signal peptide" evidence="8">
    <location>
        <begin position="1"/>
        <end position="21"/>
    </location>
</feature>
<evidence type="ECO:0000256" key="3">
    <source>
        <dbReference type="ARBA" id="ARBA00012723"/>
    </source>
</evidence>
<evidence type="ECO:0000256" key="5">
    <source>
        <dbReference type="ARBA" id="ARBA00023235"/>
    </source>
</evidence>
<keyword evidence="4" id="KW-1015">Disulfide bond</keyword>
<dbReference type="SUPFAM" id="SSF52833">
    <property type="entry name" value="Thioredoxin-like"/>
    <property type="match status" value="2"/>
</dbReference>
<comment type="caution">
    <text evidence="10">The sequence shown here is derived from an EMBL/GenBank/DDBJ whole genome shotgun (WGS) entry which is preliminary data.</text>
</comment>
<dbReference type="EMBL" id="ML996083">
    <property type="protein sequence ID" value="KAF2154628.1"/>
    <property type="molecule type" value="Genomic_DNA"/>
</dbReference>
<organism evidence="10 11">
    <name type="scientific">Myriangium duriaei CBS 260.36</name>
    <dbReference type="NCBI Taxonomy" id="1168546"/>
    <lineage>
        <taxon>Eukaryota</taxon>
        <taxon>Fungi</taxon>
        <taxon>Dikarya</taxon>
        <taxon>Ascomycota</taxon>
        <taxon>Pezizomycotina</taxon>
        <taxon>Dothideomycetes</taxon>
        <taxon>Dothideomycetidae</taxon>
        <taxon>Myriangiales</taxon>
        <taxon>Myriangiaceae</taxon>
        <taxon>Myriangium</taxon>
    </lineage>
</organism>
<evidence type="ECO:0000259" key="9">
    <source>
        <dbReference type="PROSITE" id="PS51352"/>
    </source>
</evidence>
<feature type="compositionally biased region" description="Basic residues" evidence="7">
    <location>
        <begin position="253"/>
        <end position="266"/>
    </location>
</feature>
<keyword evidence="11" id="KW-1185">Reference proteome</keyword>
<evidence type="ECO:0000256" key="6">
    <source>
        <dbReference type="ARBA" id="ARBA00023284"/>
    </source>
</evidence>
<dbReference type="CDD" id="cd03002">
    <property type="entry name" value="PDI_a_MPD1_like"/>
    <property type="match status" value="1"/>
</dbReference>
<dbReference type="GO" id="GO:0005788">
    <property type="term" value="C:endoplasmic reticulum lumen"/>
    <property type="evidence" value="ECO:0007669"/>
    <property type="project" value="UniProtKB-SubCell"/>
</dbReference>
<dbReference type="InterPro" id="IPR036249">
    <property type="entry name" value="Thioredoxin-like_sf"/>
</dbReference>
<dbReference type="Proteomes" id="UP000799439">
    <property type="component" value="Unassembled WGS sequence"/>
</dbReference>
<dbReference type="EC" id="5.3.4.1" evidence="3"/>
<protein>
    <recommendedName>
        <fullName evidence="3">protein disulfide-isomerase</fullName>
        <ecNumber evidence="3">5.3.4.1</ecNumber>
    </recommendedName>
</protein>
<dbReference type="PRINTS" id="PR00421">
    <property type="entry name" value="THIOREDOXIN"/>
</dbReference>
<evidence type="ECO:0000256" key="4">
    <source>
        <dbReference type="ARBA" id="ARBA00023157"/>
    </source>
</evidence>
<evidence type="ECO:0000256" key="1">
    <source>
        <dbReference type="ARBA" id="ARBA00001182"/>
    </source>
</evidence>
<feature type="compositionally biased region" description="Low complexity" evidence="7">
    <location>
        <begin position="267"/>
        <end position="291"/>
    </location>
</feature>
<feature type="region of interest" description="Disordered" evidence="7">
    <location>
        <begin position="449"/>
        <end position="529"/>
    </location>
</feature>
<evidence type="ECO:0000256" key="7">
    <source>
        <dbReference type="SAM" id="MobiDB-lite"/>
    </source>
</evidence>
<dbReference type="PANTHER" id="PTHR45815:SF3">
    <property type="entry name" value="PROTEIN DISULFIDE-ISOMERASE A6"/>
    <property type="match status" value="1"/>
</dbReference>
<dbReference type="PANTHER" id="PTHR45815">
    <property type="entry name" value="PROTEIN DISULFIDE-ISOMERASE A6"/>
    <property type="match status" value="1"/>
</dbReference>
<keyword evidence="5" id="KW-0413">Isomerase</keyword>
<dbReference type="InterPro" id="IPR013766">
    <property type="entry name" value="Thioredoxin_domain"/>
</dbReference>
<dbReference type="GO" id="GO:0034976">
    <property type="term" value="P:response to endoplasmic reticulum stress"/>
    <property type="evidence" value="ECO:0007669"/>
    <property type="project" value="TreeGrafter"/>
</dbReference>
<evidence type="ECO:0000256" key="8">
    <source>
        <dbReference type="SAM" id="SignalP"/>
    </source>
</evidence>
<proteinExistence type="predicted"/>
<feature type="region of interest" description="Disordered" evidence="7">
    <location>
        <begin position="246"/>
        <end position="315"/>
    </location>
</feature>
<gene>
    <name evidence="10" type="ORF">K461DRAFT_275760</name>
</gene>
<reference evidence="10" key="1">
    <citation type="journal article" date="2020" name="Stud. Mycol.">
        <title>101 Dothideomycetes genomes: a test case for predicting lifestyles and emergence of pathogens.</title>
        <authorList>
            <person name="Haridas S."/>
            <person name="Albert R."/>
            <person name="Binder M."/>
            <person name="Bloem J."/>
            <person name="Labutti K."/>
            <person name="Salamov A."/>
            <person name="Andreopoulos B."/>
            <person name="Baker S."/>
            <person name="Barry K."/>
            <person name="Bills G."/>
            <person name="Bluhm B."/>
            <person name="Cannon C."/>
            <person name="Castanera R."/>
            <person name="Culley D."/>
            <person name="Daum C."/>
            <person name="Ezra D."/>
            <person name="Gonzalez J."/>
            <person name="Henrissat B."/>
            <person name="Kuo A."/>
            <person name="Liang C."/>
            <person name="Lipzen A."/>
            <person name="Lutzoni F."/>
            <person name="Magnuson J."/>
            <person name="Mondo S."/>
            <person name="Nolan M."/>
            <person name="Ohm R."/>
            <person name="Pangilinan J."/>
            <person name="Park H.-J."/>
            <person name="Ramirez L."/>
            <person name="Alfaro M."/>
            <person name="Sun H."/>
            <person name="Tritt A."/>
            <person name="Yoshinaga Y."/>
            <person name="Zwiers L.-H."/>
            <person name="Turgeon B."/>
            <person name="Goodwin S."/>
            <person name="Spatafora J."/>
            <person name="Crous P."/>
            <person name="Grigoriev I."/>
        </authorList>
    </citation>
    <scope>NUCLEOTIDE SEQUENCE</scope>
    <source>
        <strain evidence="10">CBS 260.36</strain>
    </source>
</reference>
<comment type="subcellular location">
    <subcellularLocation>
        <location evidence="2">Endoplasmic reticulum lumen</location>
    </subcellularLocation>
</comment>
<dbReference type="GO" id="GO:0015035">
    <property type="term" value="F:protein-disulfide reductase activity"/>
    <property type="evidence" value="ECO:0007669"/>
    <property type="project" value="TreeGrafter"/>
</dbReference>
<dbReference type="GO" id="GO:0003756">
    <property type="term" value="F:protein disulfide isomerase activity"/>
    <property type="evidence" value="ECO:0007669"/>
    <property type="project" value="UniProtKB-EC"/>
</dbReference>
<sequence length="529" mass="56771">MVRTSISAVGVAAMLLPFCAADLYARNSPVIQLDHKKYLSDIAASNHTSIVEFYAPWCGHCKNLQPAYEKAARSLAGLAKVAAVNCDEESNKAFCGSMGVQGFPTLKIVKPGKKAGRPFVEDYQGPRTAKDIVGAVKDKITNHVKRLQDSTIDAWVDEDKDKPKAILFTDKGTTSALIKALAIDFLGGISIGQVRDKEKATCEKYGVTKFPSLVLLPAGGAEPITFRGLKMEKPLLYNFLSQAATPNPDPAPKKVKTKSSSTKKAKAASDSSKLSKASAAHRSEDSSSSAATQTSETVISPEDSPNPIVEGQKPINLNDAEPAINFISPIFNDDMLRTSCLTRLSGTCILLVNPIDPPEEENVKSMLALTSLTKIYNRLAARGKTFKFFNVVDAPSVKTQLGIEKELAILAINAKKGWIKRLPLSGGESASPGSLEDWVDALRMGEGKKETLPEGLVSDEVPKPEEAAPAQPQAEQSPETAASEGVAEEAKPTAATDEAQEKEFDDLLKEMGKEFEASAGQKKEGHDEL</sequence>
<dbReference type="Pfam" id="PF24541">
    <property type="entry name" value="Thioredox_PDIA6_C"/>
    <property type="match status" value="1"/>
</dbReference>
<evidence type="ECO:0000313" key="11">
    <source>
        <dbReference type="Proteomes" id="UP000799439"/>
    </source>
</evidence>
<comment type="catalytic activity">
    <reaction evidence="1">
        <text>Catalyzes the rearrangement of -S-S- bonds in proteins.</text>
        <dbReference type="EC" id="5.3.4.1"/>
    </reaction>
</comment>
<feature type="compositionally biased region" description="Low complexity" evidence="7">
    <location>
        <begin position="467"/>
        <end position="482"/>
    </location>
</feature>
<keyword evidence="6" id="KW-0676">Redox-active center</keyword>
<dbReference type="OrthoDB" id="10264505at2759"/>
<dbReference type="Pfam" id="PF00085">
    <property type="entry name" value="Thioredoxin"/>
    <property type="match status" value="1"/>
</dbReference>
<dbReference type="Gene3D" id="3.40.30.10">
    <property type="entry name" value="Glutaredoxin"/>
    <property type="match status" value="2"/>
</dbReference>
<name>A0A9P4J379_9PEZI</name>
<evidence type="ECO:0000313" key="10">
    <source>
        <dbReference type="EMBL" id="KAF2154628.1"/>
    </source>
</evidence>
<feature type="compositionally biased region" description="Basic and acidic residues" evidence="7">
    <location>
        <begin position="499"/>
        <end position="529"/>
    </location>
</feature>
<dbReference type="InterPro" id="IPR017937">
    <property type="entry name" value="Thioredoxin_CS"/>
</dbReference>
<accession>A0A9P4J379</accession>
<feature type="chain" id="PRO_5040308195" description="protein disulfide-isomerase" evidence="8">
    <location>
        <begin position="22"/>
        <end position="529"/>
    </location>
</feature>
<dbReference type="AlphaFoldDB" id="A0A9P4J379"/>
<feature type="domain" description="Thioredoxin" evidence="9">
    <location>
        <begin position="7"/>
        <end position="141"/>
    </location>
</feature>
<dbReference type="InterPro" id="IPR057305">
    <property type="entry name" value="Thioredox_PDIA6_C"/>
</dbReference>